<evidence type="ECO:0000256" key="1">
    <source>
        <dbReference type="ARBA" id="ARBA00023242"/>
    </source>
</evidence>
<evidence type="ECO:0000313" key="4">
    <source>
        <dbReference type="EMBL" id="EDO45571.1"/>
    </source>
</evidence>
<sequence>MAASPDYVQVQAKLELGHTASCRKKLTPEGFTHDWKVFVRGSDHNDISHFVEKVIFNLHESFPNPKRAFTAPPYEVKECGYGTFSFPIDIYFRNKEEPKKVTIQYDLILPALGCSPITNIRSEALKFLNPPDEFKQKVLKAGGEVLDHRNGIG</sequence>
<dbReference type="PANTHER" id="PTHR47827:SF3">
    <property type="entry name" value="AF-9 ANC1 HOMOLOGY DOMAIN-CONTAINING PROTEIN"/>
    <property type="match status" value="1"/>
</dbReference>
<dbReference type="InParanoid" id="A7RSI6"/>
<accession>A7RSI6</accession>
<evidence type="ECO:0000259" key="3">
    <source>
        <dbReference type="PROSITE" id="PS51037"/>
    </source>
</evidence>
<dbReference type="PhylomeDB" id="A7RSI6"/>
<dbReference type="STRING" id="45351.A7RSI6"/>
<dbReference type="EMBL" id="DS469534">
    <property type="protein sequence ID" value="EDO45571.1"/>
    <property type="molecule type" value="Genomic_DNA"/>
</dbReference>
<dbReference type="InterPro" id="IPR055129">
    <property type="entry name" value="YEATS_dom"/>
</dbReference>
<dbReference type="eggNOG" id="KOG3149">
    <property type="taxonomic scope" value="Eukaryota"/>
</dbReference>
<dbReference type="PROSITE" id="PS51037">
    <property type="entry name" value="YEATS"/>
    <property type="match status" value="1"/>
</dbReference>
<keyword evidence="5" id="KW-1185">Reference proteome</keyword>
<evidence type="ECO:0000313" key="5">
    <source>
        <dbReference type="Proteomes" id="UP000001593"/>
    </source>
</evidence>
<dbReference type="GO" id="GO:0005634">
    <property type="term" value="C:nucleus"/>
    <property type="evidence" value="ECO:0007669"/>
    <property type="project" value="UniProtKB-SubCell"/>
</dbReference>
<gene>
    <name evidence="4" type="ORF">NEMVEDRAFT_v1g91924</name>
</gene>
<feature type="domain" description="YEATS" evidence="3">
    <location>
        <begin position="4"/>
        <end position="141"/>
    </location>
</feature>
<dbReference type="InterPro" id="IPR052790">
    <property type="entry name" value="YEATS_domain"/>
</dbReference>
<dbReference type="Proteomes" id="UP000001593">
    <property type="component" value="Unassembled WGS sequence"/>
</dbReference>
<organism evidence="4 5">
    <name type="scientific">Nematostella vectensis</name>
    <name type="common">Starlet sea anemone</name>
    <dbReference type="NCBI Taxonomy" id="45351"/>
    <lineage>
        <taxon>Eukaryota</taxon>
        <taxon>Metazoa</taxon>
        <taxon>Cnidaria</taxon>
        <taxon>Anthozoa</taxon>
        <taxon>Hexacorallia</taxon>
        <taxon>Actiniaria</taxon>
        <taxon>Edwardsiidae</taxon>
        <taxon>Nematostella</taxon>
    </lineage>
</organism>
<name>A7RSI6_NEMVE</name>
<dbReference type="CDD" id="cd16906">
    <property type="entry name" value="YEATS_AF-9_like"/>
    <property type="match status" value="1"/>
</dbReference>
<dbReference type="PANTHER" id="PTHR47827">
    <property type="entry name" value="AHD DOMAIN-CONTAINING PROTEIN"/>
    <property type="match status" value="1"/>
</dbReference>
<dbReference type="InterPro" id="IPR038704">
    <property type="entry name" value="YEAST_sf"/>
</dbReference>
<reference evidence="4 5" key="1">
    <citation type="journal article" date="2007" name="Science">
        <title>Sea anemone genome reveals ancestral eumetazoan gene repertoire and genomic organization.</title>
        <authorList>
            <person name="Putnam N.H."/>
            <person name="Srivastava M."/>
            <person name="Hellsten U."/>
            <person name="Dirks B."/>
            <person name="Chapman J."/>
            <person name="Salamov A."/>
            <person name="Terry A."/>
            <person name="Shapiro H."/>
            <person name="Lindquist E."/>
            <person name="Kapitonov V.V."/>
            <person name="Jurka J."/>
            <person name="Genikhovich G."/>
            <person name="Grigoriev I.V."/>
            <person name="Lucas S.M."/>
            <person name="Steele R.E."/>
            <person name="Finnerty J.R."/>
            <person name="Technau U."/>
            <person name="Martindale M.Q."/>
            <person name="Rokhsar D.S."/>
        </authorList>
    </citation>
    <scope>NUCLEOTIDE SEQUENCE [LARGE SCALE GENOMIC DNA]</scope>
    <source>
        <strain evidence="5">CH2 X CH6</strain>
    </source>
</reference>
<keyword evidence="1 2" id="KW-0539">Nucleus</keyword>
<dbReference type="HOGENOM" id="CLU_136549_0_0_1"/>
<dbReference type="Gene3D" id="2.60.40.1970">
    <property type="entry name" value="YEATS domain"/>
    <property type="match status" value="1"/>
</dbReference>
<dbReference type="OMA" id="HNDISHF"/>
<dbReference type="KEGG" id="nve:5517628"/>
<dbReference type="Pfam" id="PF03366">
    <property type="entry name" value="YEATS"/>
    <property type="match status" value="1"/>
</dbReference>
<proteinExistence type="predicted"/>
<protein>
    <recommendedName>
        <fullName evidence="3">YEATS domain-containing protein</fullName>
    </recommendedName>
</protein>
<evidence type="ECO:0000256" key="2">
    <source>
        <dbReference type="PROSITE-ProRule" id="PRU00376"/>
    </source>
</evidence>
<dbReference type="OrthoDB" id="10053467at2759"/>
<comment type="subcellular location">
    <subcellularLocation>
        <location evidence="2">Nucleus</location>
    </subcellularLocation>
</comment>
<dbReference type="AlphaFoldDB" id="A7RSI6"/>